<dbReference type="AlphaFoldDB" id="A0A8J4SU47"/>
<accession>A0A8J4SU47</accession>
<comment type="caution">
    <text evidence="2">The sequence shown here is derived from an EMBL/GenBank/DDBJ whole genome shotgun (WGS) entry which is preliminary data.</text>
</comment>
<gene>
    <name evidence="2" type="ORF">PHET_01206</name>
</gene>
<evidence type="ECO:0000313" key="3">
    <source>
        <dbReference type="Proteomes" id="UP000748531"/>
    </source>
</evidence>
<organism evidence="2 3">
    <name type="scientific">Paragonimus heterotremus</name>
    <dbReference type="NCBI Taxonomy" id="100268"/>
    <lineage>
        <taxon>Eukaryota</taxon>
        <taxon>Metazoa</taxon>
        <taxon>Spiralia</taxon>
        <taxon>Lophotrochozoa</taxon>
        <taxon>Platyhelminthes</taxon>
        <taxon>Trematoda</taxon>
        <taxon>Digenea</taxon>
        <taxon>Plagiorchiida</taxon>
        <taxon>Troglotremata</taxon>
        <taxon>Troglotrematidae</taxon>
        <taxon>Paragonimus</taxon>
    </lineage>
</organism>
<keyword evidence="3" id="KW-1185">Reference proteome</keyword>
<reference evidence="2" key="1">
    <citation type="submission" date="2019-05" db="EMBL/GenBank/DDBJ databases">
        <title>Annotation for the trematode Paragonimus heterotremus.</title>
        <authorList>
            <person name="Choi Y.-J."/>
        </authorList>
    </citation>
    <scope>NUCLEOTIDE SEQUENCE</scope>
    <source>
        <strain evidence="2">LC</strain>
    </source>
</reference>
<dbReference type="OrthoDB" id="10512701at2759"/>
<proteinExistence type="predicted"/>
<evidence type="ECO:0008006" key="4">
    <source>
        <dbReference type="Google" id="ProtNLM"/>
    </source>
</evidence>
<keyword evidence="1" id="KW-0732">Signal</keyword>
<feature type="signal peptide" evidence="1">
    <location>
        <begin position="1"/>
        <end position="17"/>
    </location>
</feature>
<evidence type="ECO:0000313" key="2">
    <source>
        <dbReference type="EMBL" id="KAF5405315.1"/>
    </source>
</evidence>
<name>A0A8J4SU47_9TREM</name>
<protein>
    <recommendedName>
        <fullName evidence="4">BLOC-1-related complex subunit 5</fullName>
    </recommendedName>
</protein>
<evidence type="ECO:0000256" key="1">
    <source>
        <dbReference type="SAM" id="SignalP"/>
    </source>
</evidence>
<dbReference type="Proteomes" id="UP000748531">
    <property type="component" value="Unassembled WGS sequence"/>
</dbReference>
<sequence length="91" mass="10244">MNFHALFLCCFLQLQTGIHEMVSYVRTDQAVFVQRLISVEKCMNQLQVQLNQLPEMLTDLLTSPTKRLSDLTAETVPLGNISKPDPGPNDP</sequence>
<dbReference type="EMBL" id="LUCH01000373">
    <property type="protein sequence ID" value="KAF5405315.1"/>
    <property type="molecule type" value="Genomic_DNA"/>
</dbReference>
<feature type="chain" id="PRO_5035281603" description="BLOC-1-related complex subunit 5" evidence="1">
    <location>
        <begin position="18"/>
        <end position="91"/>
    </location>
</feature>